<dbReference type="RefSeq" id="WP_111325444.1">
    <property type="nucleotide sequence ID" value="NZ_BIFX01000001.1"/>
</dbReference>
<organism evidence="1 2">
    <name type="scientific">Thermosporothrix hazakensis</name>
    <dbReference type="NCBI Taxonomy" id="644383"/>
    <lineage>
        <taxon>Bacteria</taxon>
        <taxon>Bacillati</taxon>
        <taxon>Chloroflexota</taxon>
        <taxon>Ktedonobacteria</taxon>
        <taxon>Ktedonobacterales</taxon>
        <taxon>Thermosporotrichaceae</taxon>
        <taxon>Thermosporothrix</taxon>
    </lineage>
</organism>
<dbReference type="Proteomes" id="UP000248806">
    <property type="component" value="Unassembled WGS sequence"/>
</dbReference>
<keyword evidence="2" id="KW-1185">Reference proteome</keyword>
<dbReference type="OrthoDB" id="3500494at2"/>
<gene>
    <name evidence="1" type="ORF">EI42_05161</name>
</gene>
<proteinExistence type="predicted"/>
<name>A0A326UCD9_THEHA</name>
<evidence type="ECO:0000313" key="1">
    <source>
        <dbReference type="EMBL" id="PZW22949.1"/>
    </source>
</evidence>
<comment type="caution">
    <text evidence="1">The sequence shown here is derived from an EMBL/GenBank/DDBJ whole genome shotgun (WGS) entry which is preliminary data.</text>
</comment>
<dbReference type="Gene3D" id="3.20.20.80">
    <property type="entry name" value="Glycosidases"/>
    <property type="match status" value="1"/>
</dbReference>
<dbReference type="EMBL" id="QKUF01000028">
    <property type="protein sequence ID" value="PZW22949.1"/>
    <property type="molecule type" value="Genomic_DNA"/>
</dbReference>
<accession>A0A326UCD9</accession>
<dbReference type="AlphaFoldDB" id="A0A326UCD9"/>
<reference evidence="1 2" key="1">
    <citation type="submission" date="2018-06" db="EMBL/GenBank/DDBJ databases">
        <title>Genomic Encyclopedia of Archaeal and Bacterial Type Strains, Phase II (KMG-II): from individual species to whole genera.</title>
        <authorList>
            <person name="Goeker M."/>
        </authorList>
    </citation>
    <scope>NUCLEOTIDE SEQUENCE [LARGE SCALE GENOMIC DNA]</scope>
    <source>
        <strain evidence="1 2">ATCC BAA-1881</strain>
    </source>
</reference>
<dbReference type="SUPFAM" id="SSF51445">
    <property type="entry name" value="(Trans)glycosidases"/>
    <property type="match status" value="1"/>
</dbReference>
<evidence type="ECO:0008006" key="3">
    <source>
        <dbReference type="Google" id="ProtNLM"/>
    </source>
</evidence>
<protein>
    <recommendedName>
        <fullName evidence="3">Glycosyl hydrolase family 39</fullName>
    </recommendedName>
</protein>
<dbReference type="InterPro" id="IPR017853">
    <property type="entry name" value="GH"/>
</dbReference>
<evidence type="ECO:0000313" key="2">
    <source>
        <dbReference type="Proteomes" id="UP000248806"/>
    </source>
</evidence>
<sequence>MNGSRGRAERALFVRFMLLLVFLAVLPLASCKLEGPSLEVTKQSYLSRFSPGMSNVDSSLSYPWKTNSEQAVQQARALASQGLTFVNNFLMGWGSDNPWPDPAKPEPDNWASMDRKLELARQMGAHPVISLCEAPWWIKGELRGDGTTRLLTPADDFAEVAYSSRVLDNQMDNWLHLVRRVAERYMVAPYNVRFFQIWNEFKGYYNPATNNWDVSTSPGEPDGPNAKHGYTYMYNRVYETLKMVAKELDINPSAIFVGGPYIVVNTWLHAQKASHPSQFIRSYGMYDNRDLAAISYWLEHKRGAEFITLSGNNRNRDDVEDVNPFTAAEKFADVVRWLRSLDANRYPGARTLPIWWAEWYADSYQPNELQGTLAVKTYAMMRFIEAGGSVALIWGGNGEGESTPLNGLWTSTAVENGGRPLPWFMVYRVLNNCFSAGSVIYRTYTTSPDIAALAGPIKTIIVNKTADTRTVNFERESRTLKPYEVLIVDTARISTVLKEGGVPSLQPACQALLEETAR</sequence>